<organism evidence="1 2">
    <name type="scientific">Ferrovibrio terrae</name>
    <dbReference type="NCBI Taxonomy" id="2594003"/>
    <lineage>
        <taxon>Bacteria</taxon>
        <taxon>Pseudomonadati</taxon>
        <taxon>Pseudomonadota</taxon>
        <taxon>Alphaproteobacteria</taxon>
        <taxon>Rhodospirillales</taxon>
        <taxon>Rhodospirillaceae</taxon>
        <taxon>Ferrovibrio</taxon>
    </lineage>
</organism>
<gene>
    <name evidence="1" type="ORF">FNB15_12335</name>
</gene>
<dbReference type="KEGG" id="fer:FNB15_12335"/>
<name>A0A516H2M1_9PROT</name>
<accession>A0A516H2M1</accession>
<sequence length="205" mass="21971">MQGNGFLAIWSDVSSAQETDYLHWLTREHTEERLGVQGFIAVRVFKALLDGVHRFLIVYELESEAALAGQPYLDRLNAPTPWSQRIMPILGNFARGGGRRIASAGSGRGGIVAALRLAAQDLPGEDLLHALVAGDRIVAAHLLRTDQARTGIKTGEKGLRANDGSFDGLLLVEGLDQAAVRAALTAAGLDRHAPPQLYAQVFALG</sequence>
<dbReference type="OrthoDB" id="3034735at2"/>
<keyword evidence="2" id="KW-1185">Reference proteome</keyword>
<protein>
    <submittedName>
        <fullName evidence="1">Uncharacterized protein</fullName>
    </submittedName>
</protein>
<reference evidence="1 2" key="1">
    <citation type="submission" date="2019-07" db="EMBL/GenBank/DDBJ databases">
        <title>Genome sequencing for Ferrovibrio sp. K5.</title>
        <authorList>
            <person name="Park S.-J."/>
        </authorList>
    </citation>
    <scope>NUCLEOTIDE SEQUENCE [LARGE SCALE GENOMIC DNA]</scope>
    <source>
        <strain evidence="1 2">K5</strain>
    </source>
</reference>
<evidence type="ECO:0000313" key="2">
    <source>
        <dbReference type="Proteomes" id="UP000317496"/>
    </source>
</evidence>
<proteinExistence type="predicted"/>
<dbReference type="RefSeq" id="WP_144068990.1">
    <property type="nucleotide sequence ID" value="NZ_CP041636.1"/>
</dbReference>
<dbReference type="EMBL" id="CP041636">
    <property type="protein sequence ID" value="QDO98009.1"/>
    <property type="molecule type" value="Genomic_DNA"/>
</dbReference>
<evidence type="ECO:0000313" key="1">
    <source>
        <dbReference type="EMBL" id="QDO98009.1"/>
    </source>
</evidence>
<dbReference type="AlphaFoldDB" id="A0A516H2M1"/>
<dbReference type="Proteomes" id="UP000317496">
    <property type="component" value="Chromosome"/>
</dbReference>